<name>A0ABP8NLB8_9BACT</name>
<evidence type="ECO:0000313" key="3">
    <source>
        <dbReference type="Proteomes" id="UP001500840"/>
    </source>
</evidence>
<protein>
    <recommendedName>
        <fullName evidence="4">FixH</fullName>
    </recommendedName>
</protein>
<organism evidence="2 3">
    <name type="scientific">Novipirellula rosea</name>
    <dbReference type="NCBI Taxonomy" id="1031540"/>
    <lineage>
        <taxon>Bacteria</taxon>
        <taxon>Pseudomonadati</taxon>
        <taxon>Planctomycetota</taxon>
        <taxon>Planctomycetia</taxon>
        <taxon>Pirellulales</taxon>
        <taxon>Pirellulaceae</taxon>
        <taxon>Novipirellula</taxon>
    </lineage>
</organism>
<dbReference type="EMBL" id="BAABGA010000094">
    <property type="protein sequence ID" value="GAA4468263.1"/>
    <property type="molecule type" value="Genomic_DNA"/>
</dbReference>
<keyword evidence="1" id="KW-0812">Transmembrane</keyword>
<proteinExistence type="predicted"/>
<dbReference type="InterPro" id="IPR008620">
    <property type="entry name" value="FixH"/>
</dbReference>
<comment type="caution">
    <text evidence="2">The sequence shown here is derived from an EMBL/GenBank/DDBJ whole genome shotgun (WGS) entry which is preliminary data.</text>
</comment>
<reference evidence="3" key="1">
    <citation type="journal article" date="2019" name="Int. J. Syst. Evol. Microbiol.">
        <title>The Global Catalogue of Microorganisms (GCM) 10K type strain sequencing project: providing services to taxonomists for standard genome sequencing and annotation.</title>
        <authorList>
            <consortium name="The Broad Institute Genomics Platform"/>
            <consortium name="The Broad Institute Genome Sequencing Center for Infectious Disease"/>
            <person name="Wu L."/>
            <person name="Ma J."/>
        </authorList>
    </citation>
    <scope>NUCLEOTIDE SEQUENCE [LARGE SCALE GENOMIC DNA]</scope>
    <source>
        <strain evidence="3">JCM 17759</strain>
    </source>
</reference>
<evidence type="ECO:0000313" key="2">
    <source>
        <dbReference type="EMBL" id="GAA4468263.1"/>
    </source>
</evidence>
<accession>A0ABP8NLB8</accession>
<feature type="transmembrane region" description="Helical" evidence="1">
    <location>
        <begin position="26"/>
        <end position="48"/>
    </location>
</feature>
<evidence type="ECO:0000256" key="1">
    <source>
        <dbReference type="SAM" id="Phobius"/>
    </source>
</evidence>
<evidence type="ECO:0008006" key="4">
    <source>
        <dbReference type="Google" id="ProtNLM"/>
    </source>
</evidence>
<dbReference type="RefSeq" id="WP_345327288.1">
    <property type="nucleotide sequence ID" value="NZ_BAABGA010000094.1"/>
</dbReference>
<gene>
    <name evidence="2" type="ORF">GCM10023156_59160</name>
</gene>
<keyword evidence="3" id="KW-1185">Reference proteome</keyword>
<dbReference type="Pfam" id="PF05751">
    <property type="entry name" value="FixH"/>
    <property type="match status" value="1"/>
</dbReference>
<sequence>MTKNSTTTNPTPEFNRIANRNAAIRWGGLVVGLLTLQVAVGVIAIMLATGDPSAAVLPDYYQKSLDWDNQRSSETASHELGWKIALVPIPGQHNATLQGVLTDADGEPVRIASGTVHMYHYARAADVKTFSIQANSNGVVVAEDCFPVDGLWQIDIDVTNDQDQRFVHSQDILVTQTQRRLTKGS</sequence>
<keyword evidence="1" id="KW-0472">Membrane</keyword>
<keyword evidence="1" id="KW-1133">Transmembrane helix</keyword>
<dbReference type="Proteomes" id="UP001500840">
    <property type="component" value="Unassembled WGS sequence"/>
</dbReference>